<proteinExistence type="predicted"/>
<dbReference type="EMBL" id="BDGG01000001">
    <property type="protein sequence ID" value="GAU90751.1"/>
    <property type="molecule type" value="Genomic_DNA"/>
</dbReference>
<keyword evidence="2" id="KW-1185">Reference proteome</keyword>
<dbReference type="Proteomes" id="UP000186922">
    <property type="component" value="Unassembled WGS sequence"/>
</dbReference>
<comment type="caution">
    <text evidence="1">The sequence shown here is derived from an EMBL/GenBank/DDBJ whole genome shotgun (WGS) entry which is preliminary data.</text>
</comment>
<name>A0A1D1UMU4_RAMVA</name>
<evidence type="ECO:0000313" key="1">
    <source>
        <dbReference type="EMBL" id="GAU90751.1"/>
    </source>
</evidence>
<reference evidence="1 2" key="1">
    <citation type="journal article" date="2016" name="Nat. Commun.">
        <title>Extremotolerant tardigrade genome and improved radiotolerance of human cultured cells by tardigrade-unique protein.</title>
        <authorList>
            <person name="Hashimoto T."/>
            <person name="Horikawa D.D."/>
            <person name="Saito Y."/>
            <person name="Kuwahara H."/>
            <person name="Kozuka-Hata H."/>
            <person name="Shin-I T."/>
            <person name="Minakuchi Y."/>
            <person name="Ohishi K."/>
            <person name="Motoyama A."/>
            <person name="Aizu T."/>
            <person name="Enomoto A."/>
            <person name="Kondo K."/>
            <person name="Tanaka S."/>
            <person name="Hara Y."/>
            <person name="Koshikawa S."/>
            <person name="Sagara H."/>
            <person name="Miura T."/>
            <person name="Yokobori S."/>
            <person name="Miyagawa K."/>
            <person name="Suzuki Y."/>
            <person name="Kubo T."/>
            <person name="Oyama M."/>
            <person name="Kohara Y."/>
            <person name="Fujiyama A."/>
            <person name="Arakawa K."/>
            <person name="Katayama T."/>
            <person name="Toyoda A."/>
            <person name="Kunieda T."/>
        </authorList>
    </citation>
    <scope>NUCLEOTIDE SEQUENCE [LARGE SCALE GENOMIC DNA]</scope>
    <source>
        <strain evidence="1 2">YOKOZUNA-1</strain>
    </source>
</reference>
<gene>
    <name evidence="1" type="primary">RvY_03126</name>
    <name evidence="1" type="synonym">RvY_03126.2</name>
    <name evidence="1" type="ORF">RvY_03126-2</name>
</gene>
<dbReference type="AlphaFoldDB" id="A0A1D1UMU4"/>
<organism evidence="1 2">
    <name type="scientific">Ramazzottius varieornatus</name>
    <name type="common">Water bear</name>
    <name type="synonym">Tardigrade</name>
    <dbReference type="NCBI Taxonomy" id="947166"/>
    <lineage>
        <taxon>Eukaryota</taxon>
        <taxon>Metazoa</taxon>
        <taxon>Ecdysozoa</taxon>
        <taxon>Tardigrada</taxon>
        <taxon>Eutardigrada</taxon>
        <taxon>Parachela</taxon>
        <taxon>Hypsibioidea</taxon>
        <taxon>Ramazzottiidae</taxon>
        <taxon>Ramazzottius</taxon>
    </lineage>
</organism>
<protein>
    <submittedName>
        <fullName evidence="1">Uncharacterized protein</fullName>
    </submittedName>
</protein>
<accession>A0A1D1UMU4</accession>
<sequence>MQNFATRPTPSVHNRSYQFNILVEANQTALCDTSLHAHKVLNYKDDYISCAVMPDNTNAVLPSNSAILSPSNSNTCSLLPQILVYMNNSQAEEISVTWYINGDFQC</sequence>
<evidence type="ECO:0000313" key="2">
    <source>
        <dbReference type="Proteomes" id="UP000186922"/>
    </source>
</evidence>